<reference evidence="1 2" key="1">
    <citation type="submission" date="2022-10" db="EMBL/GenBank/DDBJ databases">
        <title>Comparative genomics and taxonomic characterization of three novel marine species of genus Reichenbachiella exhibiting antioxidant and polysaccharide degradation activities.</title>
        <authorList>
            <person name="Muhammad N."/>
            <person name="Lee Y.-J."/>
            <person name="Ko J."/>
            <person name="Kim S.-G."/>
        </authorList>
    </citation>
    <scope>NUCLEOTIDE SEQUENCE [LARGE SCALE GENOMIC DNA]</scope>
    <source>
        <strain evidence="1 2">ABR2-5</strain>
    </source>
</reference>
<keyword evidence="2" id="KW-1185">Reference proteome</keyword>
<evidence type="ECO:0000313" key="1">
    <source>
        <dbReference type="EMBL" id="MCV9386155.1"/>
    </source>
</evidence>
<dbReference type="InterPro" id="IPR025345">
    <property type="entry name" value="DUF4249"/>
</dbReference>
<dbReference type="EMBL" id="JAOYOD010000001">
    <property type="protein sequence ID" value="MCV9386155.1"/>
    <property type="molecule type" value="Genomic_DNA"/>
</dbReference>
<organism evidence="1 2">
    <name type="scientific">Reichenbachiella ulvae</name>
    <dbReference type="NCBI Taxonomy" id="2980104"/>
    <lineage>
        <taxon>Bacteria</taxon>
        <taxon>Pseudomonadati</taxon>
        <taxon>Bacteroidota</taxon>
        <taxon>Cytophagia</taxon>
        <taxon>Cytophagales</taxon>
        <taxon>Reichenbachiellaceae</taxon>
        <taxon>Reichenbachiella</taxon>
    </lineage>
</organism>
<dbReference type="Proteomes" id="UP001300692">
    <property type="component" value="Unassembled WGS sequence"/>
</dbReference>
<sequence>MKNPYVIILLLVFSSCLEPVEIDLPDGDNRRVVYGWLSSVPEDCLVKLQWSNSFNDAIEFERIKGATVYVTSNSEKIDFVEQTEEGLYLPSDYNFEFLPNNFYRLWVITDGDTLVSDFERLGVVSPVDSVFSSFLVDPDAFDISNQQPNYYISALIDDDPNVRNFYRWKVYVNGEEQKTANDLILFDDLITNGNRFRMDANNVLFTIDDSVSFKNLSLSEAAYNYYVAVQLQTVNSTLEPNVRPTNIIGNIKNMTHPDQEVFGFFGVSDVQVINDVTIGN</sequence>
<dbReference type="Pfam" id="PF14054">
    <property type="entry name" value="DUF4249"/>
    <property type="match status" value="1"/>
</dbReference>
<proteinExistence type="predicted"/>
<name>A0ABT3CR35_9BACT</name>
<dbReference type="RefSeq" id="WP_264136940.1">
    <property type="nucleotide sequence ID" value="NZ_JAOYOD010000001.1"/>
</dbReference>
<comment type="caution">
    <text evidence="1">The sequence shown here is derived from an EMBL/GenBank/DDBJ whole genome shotgun (WGS) entry which is preliminary data.</text>
</comment>
<gene>
    <name evidence="1" type="ORF">N7U62_05740</name>
</gene>
<dbReference type="PROSITE" id="PS51257">
    <property type="entry name" value="PROKAR_LIPOPROTEIN"/>
    <property type="match status" value="1"/>
</dbReference>
<protein>
    <submittedName>
        <fullName evidence="1">DUF4249 domain-containing protein</fullName>
    </submittedName>
</protein>
<accession>A0ABT3CR35</accession>
<evidence type="ECO:0000313" key="2">
    <source>
        <dbReference type="Proteomes" id="UP001300692"/>
    </source>
</evidence>